<evidence type="ECO:0000313" key="1">
    <source>
        <dbReference type="EMBL" id="ACG26919.1"/>
    </source>
</evidence>
<dbReference type="Gene3D" id="3.90.190.10">
    <property type="entry name" value="Protein tyrosine phosphatase superfamily"/>
    <property type="match status" value="1"/>
</dbReference>
<protein>
    <submittedName>
        <fullName evidence="1">Uncharacterized protein</fullName>
    </submittedName>
</protein>
<dbReference type="SUPFAM" id="SSF52799">
    <property type="entry name" value="(Phosphotyrosine protein) phosphatases II"/>
    <property type="match status" value="1"/>
</dbReference>
<dbReference type="InterPro" id="IPR029021">
    <property type="entry name" value="Prot-tyrosine_phosphatase-like"/>
</dbReference>
<accession>B6SPY6</accession>
<name>B6SPY6_MAIZE</name>
<reference evidence="1" key="1">
    <citation type="journal article" date="2009" name="Plant Mol. Biol.">
        <title>Insights into corn genes derived from large-scale cDNA sequencing.</title>
        <authorList>
            <person name="Alexandrov N.N."/>
            <person name="Brover V.V."/>
            <person name="Freidin S."/>
            <person name="Troukhan M.E."/>
            <person name="Tatarinova T.V."/>
            <person name="Zhang H."/>
            <person name="Swaller T.J."/>
            <person name="Lu Y.P."/>
            <person name="Bouck J."/>
            <person name="Flavell R.B."/>
            <person name="Feldmann K.A."/>
        </authorList>
    </citation>
    <scope>NUCLEOTIDE SEQUENCE</scope>
</reference>
<sequence length="149" mass="16671">MADRKAGIEITKDLLYASQPDAESLKQTKEQKGIASVLNLRDTEEQTFMKEEGDVAQQLGLQYKNVCVKSLGELKNAASQIIEAIETMPKPILIHCIQGQRAAVGGLLVEAKKQKMSYEQILEWGKAHNFHFDTHEGLAAFLKEYSTTY</sequence>
<dbReference type="AlphaFoldDB" id="B6SPY6"/>
<dbReference type="EMBL" id="EU954801">
    <property type="protein sequence ID" value="ACG26919.1"/>
    <property type="molecule type" value="mRNA"/>
</dbReference>
<organism evidence="1">
    <name type="scientific">Zea mays</name>
    <name type="common">Maize</name>
    <dbReference type="NCBI Taxonomy" id="4577"/>
    <lineage>
        <taxon>Eukaryota</taxon>
        <taxon>Viridiplantae</taxon>
        <taxon>Streptophyta</taxon>
        <taxon>Embryophyta</taxon>
        <taxon>Tracheophyta</taxon>
        <taxon>Spermatophyta</taxon>
        <taxon>Magnoliopsida</taxon>
        <taxon>Liliopsida</taxon>
        <taxon>Poales</taxon>
        <taxon>Poaceae</taxon>
        <taxon>PACMAD clade</taxon>
        <taxon>Panicoideae</taxon>
        <taxon>Andropogonodae</taxon>
        <taxon>Andropogoneae</taxon>
        <taxon>Tripsacinae</taxon>
        <taxon>Zea</taxon>
    </lineage>
</organism>
<proteinExistence type="evidence at transcript level"/>